<keyword evidence="3 6" id="KW-0732">Signal</keyword>
<comment type="similarity">
    <text evidence="2">Belongs to the SusD family.</text>
</comment>
<evidence type="ECO:0000256" key="2">
    <source>
        <dbReference type="ARBA" id="ARBA00006275"/>
    </source>
</evidence>
<evidence type="ECO:0000256" key="4">
    <source>
        <dbReference type="ARBA" id="ARBA00023136"/>
    </source>
</evidence>
<evidence type="ECO:0000313" key="9">
    <source>
        <dbReference type="EMBL" id="MBD1426941.1"/>
    </source>
</evidence>
<evidence type="ECO:0000256" key="3">
    <source>
        <dbReference type="ARBA" id="ARBA00022729"/>
    </source>
</evidence>
<proteinExistence type="inferred from homology"/>
<dbReference type="InterPro" id="IPR033985">
    <property type="entry name" value="SusD-like_N"/>
</dbReference>
<gene>
    <name evidence="9" type="ORF">H8B17_15270</name>
</gene>
<protein>
    <submittedName>
        <fullName evidence="9">RagB/SusD family nutrient uptake outer membrane protein</fullName>
    </submittedName>
</protein>
<dbReference type="InterPro" id="IPR011990">
    <property type="entry name" value="TPR-like_helical_dom_sf"/>
</dbReference>
<sequence length="487" mass="55098">MKHKNILILILLSVTLGVSSCDDLLDVEVKGQYTEENYFKNEQSVVDAVTGLYGILIAEDFVAHGDYTWDIASDDVYRAGDHSEDEAIETFTFDASNPQLSAGWTWKYEMVSRSNIILTHVPELDDISQEIKDRSVGEAYFFRAFANWWLYLPYGEFPLITQEDAATANYNKPKATIEEVLQSIENDLQAAEKLLPVTSTAGRINKGTAWAYLTQLYMHWSSYPQKEDKLDLAITVGEKITTNSTYKLSDNFQDNFRQKTTALPEMLLYVTSSQAWRNTSTIYYFSPRTQGGWNFFHPMKSLFDAFGNDKRRLATMWAEGDQINIGNAVIPYDAASSETGFHFNKYTTFTPEGRLSFDLLIPIMRSSDVYLLVAEAKIRKSGAGAGDAEINAVRARAGATALDGADKDDLILERRLELAGENRRFFDLVRWDRTGWVDIATILKNPDAVYHTDLNRVNFSAPKNYFFPLPQVEIDKSGGILVQNSNY</sequence>
<dbReference type="PROSITE" id="PS51257">
    <property type="entry name" value="PROKAR_LIPOPROTEIN"/>
    <property type="match status" value="1"/>
</dbReference>
<keyword evidence="4" id="KW-0472">Membrane</keyword>
<accession>A0ABR7Y6K9</accession>
<evidence type="ECO:0000259" key="8">
    <source>
        <dbReference type="Pfam" id="PF14322"/>
    </source>
</evidence>
<dbReference type="Gene3D" id="1.25.40.390">
    <property type="match status" value="1"/>
</dbReference>
<dbReference type="Pfam" id="PF14322">
    <property type="entry name" value="SusD-like_3"/>
    <property type="match status" value="1"/>
</dbReference>
<organism evidence="9 10">
    <name type="scientific">Sphingobacterium arenae</name>
    <dbReference type="NCBI Taxonomy" id="1280598"/>
    <lineage>
        <taxon>Bacteria</taxon>
        <taxon>Pseudomonadati</taxon>
        <taxon>Bacteroidota</taxon>
        <taxon>Sphingobacteriia</taxon>
        <taxon>Sphingobacteriales</taxon>
        <taxon>Sphingobacteriaceae</taxon>
        <taxon>Sphingobacterium</taxon>
    </lineage>
</organism>
<keyword evidence="5" id="KW-0998">Cell outer membrane</keyword>
<dbReference type="InterPro" id="IPR012944">
    <property type="entry name" value="SusD_RagB_dom"/>
</dbReference>
<feature type="chain" id="PRO_5046147255" evidence="6">
    <location>
        <begin position="21"/>
        <end position="487"/>
    </location>
</feature>
<feature type="domain" description="SusD-like N-terminal" evidence="8">
    <location>
        <begin position="36"/>
        <end position="218"/>
    </location>
</feature>
<dbReference type="Pfam" id="PF07980">
    <property type="entry name" value="SusD_RagB"/>
    <property type="match status" value="1"/>
</dbReference>
<dbReference type="Proteomes" id="UP000606494">
    <property type="component" value="Unassembled WGS sequence"/>
</dbReference>
<feature type="signal peptide" evidence="6">
    <location>
        <begin position="1"/>
        <end position="20"/>
    </location>
</feature>
<keyword evidence="10" id="KW-1185">Reference proteome</keyword>
<dbReference type="EMBL" id="JACNYK010000004">
    <property type="protein sequence ID" value="MBD1426941.1"/>
    <property type="molecule type" value="Genomic_DNA"/>
</dbReference>
<evidence type="ECO:0000256" key="6">
    <source>
        <dbReference type="SAM" id="SignalP"/>
    </source>
</evidence>
<evidence type="ECO:0000256" key="1">
    <source>
        <dbReference type="ARBA" id="ARBA00004442"/>
    </source>
</evidence>
<comment type="caution">
    <text evidence="9">The sequence shown here is derived from an EMBL/GenBank/DDBJ whole genome shotgun (WGS) entry which is preliminary data.</text>
</comment>
<evidence type="ECO:0000259" key="7">
    <source>
        <dbReference type="Pfam" id="PF07980"/>
    </source>
</evidence>
<evidence type="ECO:0000313" key="10">
    <source>
        <dbReference type="Proteomes" id="UP000606494"/>
    </source>
</evidence>
<reference evidence="9 10" key="1">
    <citation type="submission" date="2020-08" db="EMBL/GenBank/DDBJ databases">
        <title>Sphingobacterium sp. DN00404 isolated from aquaculture water.</title>
        <authorList>
            <person name="Zhang M."/>
        </authorList>
    </citation>
    <scope>NUCLEOTIDE SEQUENCE [LARGE SCALE GENOMIC DNA]</scope>
    <source>
        <strain evidence="9 10">KCTC 32294</strain>
    </source>
</reference>
<dbReference type="SUPFAM" id="SSF48452">
    <property type="entry name" value="TPR-like"/>
    <property type="match status" value="1"/>
</dbReference>
<dbReference type="RefSeq" id="WP_190310087.1">
    <property type="nucleotide sequence ID" value="NZ_JACNYK010000004.1"/>
</dbReference>
<evidence type="ECO:0000256" key="5">
    <source>
        <dbReference type="ARBA" id="ARBA00023237"/>
    </source>
</evidence>
<feature type="domain" description="RagB/SusD" evidence="7">
    <location>
        <begin position="274"/>
        <end position="487"/>
    </location>
</feature>
<comment type="subcellular location">
    <subcellularLocation>
        <location evidence="1">Cell outer membrane</location>
    </subcellularLocation>
</comment>
<name>A0ABR7Y6K9_9SPHI</name>